<accession>A0AAW1RGN3</accession>
<dbReference type="Gene3D" id="3.90.1300.10">
    <property type="entry name" value="Amidase signature (AS) domain"/>
    <property type="match status" value="1"/>
</dbReference>
<keyword evidence="4" id="KW-1185">Reference proteome</keyword>
<evidence type="ECO:0000256" key="1">
    <source>
        <dbReference type="SAM" id="MobiDB-lite"/>
    </source>
</evidence>
<name>A0AAW1RGN3_9CHLO</name>
<dbReference type="InterPro" id="IPR036928">
    <property type="entry name" value="AS_sf"/>
</dbReference>
<feature type="region of interest" description="Disordered" evidence="1">
    <location>
        <begin position="789"/>
        <end position="868"/>
    </location>
</feature>
<evidence type="ECO:0000259" key="2">
    <source>
        <dbReference type="Pfam" id="PF01425"/>
    </source>
</evidence>
<dbReference type="InterPro" id="IPR023631">
    <property type="entry name" value="Amidase_dom"/>
</dbReference>
<gene>
    <name evidence="3" type="ORF">WJX81_001352</name>
</gene>
<dbReference type="AlphaFoldDB" id="A0AAW1RGN3"/>
<protein>
    <recommendedName>
        <fullName evidence="2">Amidase domain-containing protein</fullName>
    </recommendedName>
</protein>
<feature type="domain" description="Amidase" evidence="2">
    <location>
        <begin position="58"/>
        <end position="342"/>
    </location>
</feature>
<dbReference type="Proteomes" id="UP001445335">
    <property type="component" value="Unassembled WGS sequence"/>
</dbReference>
<dbReference type="PANTHER" id="PTHR42678:SF34">
    <property type="entry name" value="OS04G0183300 PROTEIN"/>
    <property type="match status" value="1"/>
</dbReference>
<evidence type="ECO:0000313" key="3">
    <source>
        <dbReference type="EMBL" id="KAK9832701.1"/>
    </source>
</evidence>
<organism evidence="3 4">
    <name type="scientific">Elliptochloris bilobata</name>
    <dbReference type="NCBI Taxonomy" id="381761"/>
    <lineage>
        <taxon>Eukaryota</taxon>
        <taxon>Viridiplantae</taxon>
        <taxon>Chlorophyta</taxon>
        <taxon>core chlorophytes</taxon>
        <taxon>Trebouxiophyceae</taxon>
        <taxon>Trebouxiophyceae incertae sedis</taxon>
        <taxon>Elliptochloris clade</taxon>
        <taxon>Elliptochloris</taxon>
    </lineage>
</organism>
<evidence type="ECO:0000313" key="4">
    <source>
        <dbReference type="Proteomes" id="UP001445335"/>
    </source>
</evidence>
<dbReference type="EMBL" id="JALJOU010000039">
    <property type="protein sequence ID" value="KAK9832701.1"/>
    <property type="molecule type" value="Genomic_DNA"/>
</dbReference>
<proteinExistence type="predicted"/>
<reference evidence="3 4" key="1">
    <citation type="journal article" date="2024" name="Nat. Commun.">
        <title>Phylogenomics reveals the evolutionary origins of lichenization in chlorophyte algae.</title>
        <authorList>
            <person name="Puginier C."/>
            <person name="Libourel C."/>
            <person name="Otte J."/>
            <person name="Skaloud P."/>
            <person name="Haon M."/>
            <person name="Grisel S."/>
            <person name="Petersen M."/>
            <person name="Berrin J.G."/>
            <person name="Delaux P.M."/>
            <person name="Dal Grande F."/>
            <person name="Keller J."/>
        </authorList>
    </citation>
    <scope>NUCLEOTIDE SEQUENCE [LARGE SCALE GENOMIC DNA]</scope>
    <source>
        <strain evidence="3 4">SAG 245.80</strain>
    </source>
</reference>
<sequence>MGWGVRCTTLASNFTTSAITVAGVRGLCQVGAPRWPVVEATIAGMHQAMLEGKLNCTDLVQAYMQRIYSFDQQTSLNAVREVSATANDSAARMDIQLAQARRSGGALPPLFCVPVLVKDNIDTVGMVATAGSIALLDNFPQRDAQPVQRIREAGGIVLAKANMGEWAFSPLFSVSSAAGVVRNPYDTDRVPAGSSGGVAAGVSANLGMVGLGTDTGNSVRGPAAHCGLVGFRPSLGLSSRIGLIPLDNTSDVAGPLTRSVEDAARLFGVLAGFDPRDPLTRFSLNASLPDNYTQFLDAGGLKGAKIGVMRQMIDNATADPEMLALFQRALDAMAGAGATIYEDFRIRGNSLGERDWDGRTNAWYTGFGAGGKWEDLNCVAHFRFDVDAYLANSGSRYKTVEAIVADGLYHPAINDSIASRMAVSEPPEKYPTADLRAEGAVCGCTDFYQNPCRAEFRKRLIESMHSAGLDVIVYPTWSNVARLVGDYSTPDGNDSPQIPPPTGAPAIVVPMGFTNGTSHQPLPASLQIVARPFDEARMFRVAYAFEQLTHLRRPPGLYPECTAAGSASAPFPLRRVTHLCAPGMRTMWVLAAAVLATASVASAAASDDILGRSGRSLSTIRLSPTNVGGTGKYPNATLTVELPTGCVPFSVKSTSANSNQQKCPQGCLLTGFDSDTDADKPKAPLIVRVPKGETSRITLKVGRDVNYLTPNKKTIPDDEGFRYTTRNNRAELLARYTVPSDARTGSSVTVVIGHLKRDPNSDVATPDPKLPAPTCLVNITWIVTRSEPDRTETRKAAQAPAADDAFGSTDYATPSSVSTSSDDFGSDSTSTKKVKSSDDSPTPKRTPPNAPTTAPDGFRRRLLSSEDA</sequence>
<feature type="compositionally biased region" description="Low complexity" evidence="1">
    <location>
        <begin position="815"/>
        <end position="831"/>
    </location>
</feature>
<comment type="caution">
    <text evidence="3">The sequence shown here is derived from an EMBL/GenBank/DDBJ whole genome shotgun (WGS) entry which is preliminary data.</text>
</comment>
<dbReference type="Pfam" id="PF01425">
    <property type="entry name" value="Amidase"/>
    <property type="match status" value="1"/>
</dbReference>
<feature type="compositionally biased region" description="Low complexity" evidence="1">
    <location>
        <begin position="796"/>
        <end position="805"/>
    </location>
</feature>
<dbReference type="PANTHER" id="PTHR42678">
    <property type="entry name" value="AMIDASE"/>
    <property type="match status" value="1"/>
</dbReference>
<dbReference type="SUPFAM" id="SSF75304">
    <property type="entry name" value="Amidase signature (AS) enzymes"/>
    <property type="match status" value="1"/>
</dbReference>